<evidence type="ECO:0000256" key="1">
    <source>
        <dbReference type="SAM" id="MobiDB-lite"/>
    </source>
</evidence>
<organism evidence="3">
    <name type="scientific">Mucor ambiguus</name>
    <dbReference type="NCBI Taxonomy" id="91626"/>
    <lineage>
        <taxon>Eukaryota</taxon>
        <taxon>Fungi</taxon>
        <taxon>Fungi incertae sedis</taxon>
        <taxon>Mucoromycota</taxon>
        <taxon>Mucoromycotina</taxon>
        <taxon>Mucoromycetes</taxon>
        <taxon>Mucorales</taxon>
        <taxon>Mucorineae</taxon>
        <taxon>Mucoraceae</taxon>
        <taxon>Mucor</taxon>
    </lineage>
</organism>
<evidence type="ECO:0000313" key="4">
    <source>
        <dbReference type="Proteomes" id="UP000053815"/>
    </source>
</evidence>
<evidence type="ECO:0000256" key="2">
    <source>
        <dbReference type="SAM" id="Phobius"/>
    </source>
</evidence>
<protein>
    <submittedName>
        <fullName evidence="3">Uncharacterized protein</fullName>
    </submittedName>
</protein>
<dbReference type="EMBL" id="DF836433">
    <property type="protein sequence ID" value="GAN07008.1"/>
    <property type="molecule type" value="Genomic_DNA"/>
</dbReference>
<keyword evidence="2" id="KW-0472">Membrane</keyword>
<dbReference type="OrthoDB" id="2412974at2759"/>
<feature type="region of interest" description="Disordered" evidence="1">
    <location>
        <begin position="103"/>
        <end position="125"/>
    </location>
</feature>
<proteinExistence type="predicted"/>
<evidence type="ECO:0000313" key="3">
    <source>
        <dbReference type="EMBL" id="GAN07008.1"/>
    </source>
</evidence>
<accession>A0A0C9MXS4</accession>
<feature type="transmembrane region" description="Helical" evidence="2">
    <location>
        <begin position="35"/>
        <end position="60"/>
    </location>
</feature>
<keyword evidence="2" id="KW-1133">Transmembrane helix</keyword>
<dbReference type="Proteomes" id="UP000053815">
    <property type="component" value="Unassembled WGS sequence"/>
</dbReference>
<gene>
    <name evidence="3" type="ORF">MAM1_0144c06498</name>
</gene>
<sequence length="125" mass="14716">MRVVKLISIDVADIQIRAFFHLWFNNMAELSVMQAWLMLSAILLVFLSGLCWCFCCGTCVGRSMLRNTGLLRFTRDGVDNRQWRHLPQNMYSQEEELRYLNTWSEHEEEEEEGLQSHDGNPRNFA</sequence>
<name>A0A0C9MXS4_9FUNG</name>
<keyword evidence="4" id="KW-1185">Reference proteome</keyword>
<dbReference type="AlphaFoldDB" id="A0A0C9MXS4"/>
<reference evidence="3" key="1">
    <citation type="submission" date="2014-09" db="EMBL/GenBank/DDBJ databases">
        <title>Draft genome sequence of an oleaginous Mucoromycotina fungus Mucor ambiguus NBRC6742.</title>
        <authorList>
            <person name="Takeda I."/>
            <person name="Yamane N."/>
            <person name="Morita T."/>
            <person name="Tamano K."/>
            <person name="Machida M."/>
            <person name="Baker S."/>
            <person name="Koike H."/>
        </authorList>
    </citation>
    <scope>NUCLEOTIDE SEQUENCE</scope>
    <source>
        <strain evidence="3">NBRC 6742</strain>
    </source>
</reference>
<keyword evidence="2" id="KW-0812">Transmembrane</keyword>